<evidence type="ECO:0000313" key="1">
    <source>
        <dbReference type="EMBL" id="ANZ29344.1"/>
    </source>
</evidence>
<dbReference type="EMBL" id="CP016622">
    <property type="protein sequence ID" value="ANZ29344.1"/>
    <property type="molecule type" value="Genomic_DNA"/>
</dbReference>
<name>A0AAN0YMF6_PARTM</name>
<dbReference type="AlphaFoldDB" id="A0AAN0YMF6"/>
<reference evidence="2" key="1">
    <citation type="journal article" date="2016" name="Genome Announc.">
        <title>Complete Genome Sequence of Geobacillus thermoglucosidasius NCIMB 11955, the Progenitor of a Bioethanol Production Strain.</title>
        <authorList>
            <person name="Sheng L."/>
            <person name="Zhang Y."/>
            <person name="Minton N.P."/>
        </authorList>
    </citation>
    <scope>NUCLEOTIDE SEQUENCE [LARGE SCALE GENOMIC DNA]</scope>
    <source>
        <strain evidence="2">NCIMB 11955</strain>
    </source>
</reference>
<sequence length="64" mass="7346">MLQYRPKYAQASCKKSKGELFILPTHSQNSEGLSSASLERNLWFFETFGKEKRNQGRLVLIPSV</sequence>
<dbReference type="Proteomes" id="UP000093052">
    <property type="component" value="Chromosome"/>
</dbReference>
<organism evidence="1 2">
    <name type="scientific">Parageobacillus thermoglucosidasius</name>
    <name type="common">Geobacillus thermoglucosidasius</name>
    <dbReference type="NCBI Taxonomy" id="1426"/>
    <lineage>
        <taxon>Bacteria</taxon>
        <taxon>Bacillati</taxon>
        <taxon>Bacillota</taxon>
        <taxon>Bacilli</taxon>
        <taxon>Bacillales</taxon>
        <taxon>Anoxybacillaceae</taxon>
        <taxon>Parageobacillus</taxon>
    </lineage>
</organism>
<accession>A0AAN0YMF6</accession>
<gene>
    <name evidence="1" type="ORF">BCV53_04035</name>
</gene>
<protein>
    <submittedName>
        <fullName evidence="1">Uncharacterized protein</fullName>
    </submittedName>
</protein>
<proteinExistence type="predicted"/>
<evidence type="ECO:0000313" key="2">
    <source>
        <dbReference type="Proteomes" id="UP000093052"/>
    </source>
</evidence>
<keyword evidence="2" id="KW-1185">Reference proteome</keyword>
<dbReference type="KEGG" id="ptl:AOT13_04020"/>